<dbReference type="EMBL" id="CP137691">
    <property type="protein sequence ID" value="XRJ21453.1"/>
    <property type="molecule type" value="Genomic_DNA"/>
</dbReference>
<proteinExistence type="predicted"/>
<evidence type="ECO:0000313" key="1">
    <source>
        <dbReference type="EMBL" id="XRJ21453.1"/>
    </source>
</evidence>
<sequence>MPPNAITEAVDEIEDIPELQILEELNQRDGDSRWTVKIRLTPENINTQSSIPEETDWYVRIDESYPGGNIGIYPAKENGITQTHPHQTLNTSGNVDRPWRNGNICVDRYTNSIGRTGGFEEPFDAQERLRWYLLRAVRWLELASTGELRQDGEPYELPAFSQSANQPQLAYNETKSSFQTWSEQTETYGFAALSILNETPGRVVVDYLDVEGDSVYTPEWGDSVETDEVIPGVWLLLEEPPIKPPWEVPEDWGELDDLLSDVEENVFEVLGETREAYPHATFSYFLLGFPIPESIGSDNAYIHWQAIKIDDIPDTSGFSGLRDLTSNRVRLAQMSFKSESIRWLESDNWAQDQLLRRGKLDGRVRESNIMLIGAGALGSTVAENLLRDGCTNLTIVDGEKFEIGNLARHTLSLNALNQYKATAVANRLRDLSPHATIHDVTSRYPLSEIDQEAVPDPDIILDCTGNDQVLYALAQERWDSAKLVITTALGPQGKRLYTYSIFTQSFNFQDFEAQIGPWTLQDLSEHHPDEDLIPERVGCWHPASVITMNTITTWGGIVPNLIEESTGLAKGHSSFTVMEASRSQGSTSVKRRDEPFPDSIQWKSEGGQILELPRVCLNEMVEYFERDAPDETGGILTGRYTDESSGQIIRASDPPPDSIQTPRTFLRGTEKVDEALKESQERYGLYYLGEWHTHPNTAPNLSHEDKQEMQSIADNESYECPHPFLIVIGGNKQTGFNIKPYIFHRNDSFEELTLIKEPRTDDLDLNSSANSVRYSPGDSTHD</sequence>
<evidence type="ECO:0000313" key="2">
    <source>
        <dbReference type="Proteomes" id="UP000257089"/>
    </source>
</evidence>
<gene>
    <name evidence="1" type="ORF">DEQ67_016480</name>
</gene>
<keyword evidence="1" id="KW-0614">Plasmid</keyword>
<geneLocation type="plasmid" evidence="1 2">
    <name>p48N_2</name>
</geneLocation>
<accession>A0ACD5HZS9</accession>
<keyword evidence="1" id="KW-0808">Transferase</keyword>
<name>A0ACD5HZS9_9EURY</name>
<organism evidence="1 2">
    <name type="scientific">Haloferax sp. Atlit-48N</name>
    <dbReference type="NCBI Taxonomy" id="2077198"/>
    <lineage>
        <taxon>Archaea</taxon>
        <taxon>Methanobacteriati</taxon>
        <taxon>Methanobacteriota</taxon>
        <taxon>Stenosarchaea group</taxon>
        <taxon>Halobacteria</taxon>
        <taxon>Halobacteriales</taxon>
        <taxon>Haloferacaceae</taxon>
        <taxon>Haloferax</taxon>
    </lineage>
</organism>
<reference evidence="1" key="1">
    <citation type="submission" date="2023-10" db="EMBL/GenBank/DDBJ databases">
        <title>A new archaeal virus that suppresses the transcription of host immunity genes.</title>
        <authorList>
            <person name="Turgeman-Grott I."/>
            <person name="Golan N."/>
            <person name="Neri U."/>
            <person name="Naki D."/>
            <person name="Altman N."/>
            <person name="Eizenshtein K."/>
            <person name="Choudhary D."/>
            <person name="Levi R."/>
            <person name="Himani H."/>
            <person name="Reshef L."/>
            <person name="Papke T.R."/>
            <person name="Gophna U."/>
        </authorList>
    </citation>
    <scope>NUCLEOTIDE SEQUENCE</scope>
    <source>
        <strain evidence="1">Atlit-48N</strain>
    </source>
</reference>
<keyword evidence="1" id="KW-0548">Nucleotidyltransferase</keyword>
<protein>
    <submittedName>
        <fullName evidence="1">ThiF family adenylyltransferase</fullName>
    </submittedName>
</protein>
<dbReference type="Proteomes" id="UP000257089">
    <property type="component" value="Plasmid p48N_2"/>
</dbReference>